<dbReference type="RefSeq" id="XP_003711840.1">
    <property type="nucleotide sequence ID" value="XM_003711792.1"/>
</dbReference>
<evidence type="ECO:0000313" key="3">
    <source>
        <dbReference type="Proteomes" id="UP000009058"/>
    </source>
</evidence>
<keyword evidence="1" id="KW-0472">Membrane</keyword>
<reference key="2">
    <citation type="submission" date="2011-05" db="EMBL/GenBank/DDBJ databases">
        <title>The Genome Sequence of Magnaporthe oryzae 70-15.</title>
        <authorList>
            <consortium name="The Broad Institute Genome Sequencing Platform"/>
            <person name="Ma L.-J."/>
            <person name="Dead R."/>
            <person name="Young S.K."/>
            <person name="Zeng Q."/>
            <person name="Gargeya S."/>
            <person name="Fitzgerald M."/>
            <person name="Haas B."/>
            <person name="Abouelleil A."/>
            <person name="Alvarado L."/>
            <person name="Arachchi H.M."/>
            <person name="Berlin A."/>
            <person name="Brown A."/>
            <person name="Chapman S.B."/>
            <person name="Chen Z."/>
            <person name="Dunbar C."/>
            <person name="Freedman E."/>
            <person name="Gearin G."/>
            <person name="Gellesch M."/>
            <person name="Goldberg J."/>
            <person name="Griggs A."/>
            <person name="Gujja S."/>
            <person name="Heiman D."/>
            <person name="Howarth C."/>
            <person name="Larson L."/>
            <person name="Lui A."/>
            <person name="MacDonald P.J.P."/>
            <person name="Mehta T."/>
            <person name="Montmayeur A."/>
            <person name="Murphy C."/>
            <person name="Neiman D."/>
            <person name="Pearson M."/>
            <person name="Priest M."/>
            <person name="Roberts A."/>
            <person name="Saif S."/>
            <person name="Shea T."/>
            <person name="Shenoy N."/>
            <person name="Sisk P."/>
            <person name="Stolte C."/>
            <person name="Sykes S."/>
            <person name="Yandava C."/>
            <person name="Wortman J."/>
            <person name="Nusbaum C."/>
            <person name="Birren B."/>
        </authorList>
    </citation>
    <scope>NUCLEOTIDE SEQUENCE</scope>
    <source>
        <strain>70-15</strain>
    </source>
</reference>
<dbReference type="Proteomes" id="UP000009058">
    <property type="component" value="Chromosome 3"/>
</dbReference>
<dbReference type="EMBL" id="CM001233">
    <property type="protein sequence ID" value="EHA52033.1"/>
    <property type="molecule type" value="Genomic_DNA"/>
</dbReference>
<accession>G4N4L8</accession>
<dbReference type="HOGENOM" id="CLU_3032845_0_0_1"/>
<dbReference type="InParanoid" id="G4N4L8"/>
<name>G4N4L8_PYRO7</name>
<proteinExistence type="predicted"/>
<dbReference type="AlphaFoldDB" id="G4N4L8"/>
<keyword evidence="1" id="KW-1133">Transmembrane helix</keyword>
<protein>
    <submittedName>
        <fullName evidence="2">Uncharacterized protein</fullName>
    </submittedName>
</protein>
<sequence length="55" mass="6733">MALVQKFDKSTWLKYFVIFASLLDWDEVFNEPYGLAFYFVEAIFTTMWIFRSHRL</sequence>
<evidence type="ECO:0000256" key="1">
    <source>
        <dbReference type="SAM" id="Phobius"/>
    </source>
</evidence>
<feature type="transmembrane region" description="Helical" evidence="1">
    <location>
        <begin position="33"/>
        <end position="50"/>
    </location>
</feature>
<reference evidence="2 3" key="1">
    <citation type="journal article" date="2005" name="Nature">
        <title>The genome sequence of the rice blast fungus Magnaporthe grisea.</title>
        <authorList>
            <person name="Dean R.A."/>
            <person name="Talbot N.J."/>
            <person name="Ebbole D.J."/>
            <person name="Farman M.L."/>
            <person name="Mitchell T.K."/>
            <person name="Orbach M.J."/>
            <person name="Thon M."/>
            <person name="Kulkarni R."/>
            <person name="Xu J.R."/>
            <person name="Pan H."/>
            <person name="Read N.D."/>
            <person name="Lee Y.H."/>
            <person name="Carbone I."/>
            <person name="Brown D."/>
            <person name="Oh Y.Y."/>
            <person name="Donofrio N."/>
            <person name="Jeong J.S."/>
            <person name="Soanes D.M."/>
            <person name="Djonovic S."/>
            <person name="Kolomiets E."/>
            <person name="Rehmeyer C."/>
            <person name="Li W."/>
            <person name="Harding M."/>
            <person name="Kim S."/>
            <person name="Lebrun M.H."/>
            <person name="Bohnert H."/>
            <person name="Coughlan S."/>
            <person name="Butler J."/>
            <person name="Calvo S."/>
            <person name="Ma L.J."/>
            <person name="Nicol R."/>
            <person name="Purcell S."/>
            <person name="Nusbaum C."/>
            <person name="Galagan J.E."/>
            <person name="Birren B.W."/>
        </authorList>
    </citation>
    <scope>NUCLEOTIDE SEQUENCE [LARGE SCALE GENOMIC DNA]</scope>
    <source>
        <strain evidence="3">70-15 / ATCC MYA-4617 / FGSC 8958</strain>
    </source>
</reference>
<keyword evidence="1" id="KW-0812">Transmembrane</keyword>
<evidence type="ECO:0000313" key="2">
    <source>
        <dbReference type="EMBL" id="EHA52033.1"/>
    </source>
</evidence>
<keyword evidence="3" id="KW-1185">Reference proteome</keyword>
<dbReference type="GeneID" id="12984226"/>
<dbReference type="VEuPathDB" id="FungiDB:MGG_16732"/>
<dbReference type="KEGG" id="mgr:MGG_16732"/>
<organism evidence="2 3">
    <name type="scientific">Pyricularia oryzae (strain 70-15 / ATCC MYA-4617 / FGSC 8958)</name>
    <name type="common">Rice blast fungus</name>
    <name type="synonym">Magnaporthe oryzae</name>
    <dbReference type="NCBI Taxonomy" id="242507"/>
    <lineage>
        <taxon>Eukaryota</taxon>
        <taxon>Fungi</taxon>
        <taxon>Dikarya</taxon>
        <taxon>Ascomycota</taxon>
        <taxon>Pezizomycotina</taxon>
        <taxon>Sordariomycetes</taxon>
        <taxon>Sordariomycetidae</taxon>
        <taxon>Magnaporthales</taxon>
        <taxon>Pyriculariaceae</taxon>
        <taxon>Pyricularia</taxon>
    </lineage>
</organism>
<gene>
    <name evidence="2" type="ORF">MGG_16732</name>
</gene>